<dbReference type="GO" id="GO:0016787">
    <property type="term" value="F:hydrolase activity"/>
    <property type="evidence" value="ECO:0007669"/>
    <property type="project" value="UniProtKB-KW"/>
</dbReference>
<name>A0AAD8L291_TARER</name>
<gene>
    <name evidence="10" type="ORF">QVD17_11017</name>
</gene>
<evidence type="ECO:0000313" key="10">
    <source>
        <dbReference type="EMBL" id="KAK1434099.1"/>
    </source>
</evidence>
<comment type="cofactor">
    <cofactor evidence="5">
        <name>Mg(2+)</name>
        <dbReference type="ChEBI" id="CHEBI:18420"/>
    </cofactor>
</comment>
<dbReference type="InterPro" id="IPR003840">
    <property type="entry name" value="DNA_helicase_dom"/>
</dbReference>
<dbReference type="GO" id="GO:0043139">
    <property type="term" value="F:5'-3' DNA helicase activity"/>
    <property type="evidence" value="ECO:0007669"/>
    <property type="project" value="UniProtKB-EC"/>
</dbReference>
<dbReference type="Gene3D" id="3.40.50.300">
    <property type="entry name" value="P-loop containing nucleotide triphosphate hydrolases"/>
    <property type="match status" value="2"/>
</dbReference>
<organism evidence="10 11">
    <name type="scientific">Tagetes erecta</name>
    <name type="common">African marigold</name>
    <dbReference type="NCBI Taxonomy" id="13708"/>
    <lineage>
        <taxon>Eukaryota</taxon>
        <taxon>Viridiplantae</taxon>
        <taxon>Streptophyta</taxon>
        <taxon>Embryophyta</taxon>
        <taxon>Tracheophyta</taxon>
        <taxon>Spermatophyta</taxon>
        <taxon>Magnoliopsida</taxon>
        <taxon>eudicotyledons</taxon>
        <taxon>Gunneridae</taxon>
        <taxon>Pentapetalae</taxon>
        <taxon>asterids</taxon>
        <taxon>campanulids</taxon>
        <taxon>Asterales</taxon>
        <taxon>Asteraceae</taxon>
        <taxon>Asteroideae</taxon>
        <taxon>Heliantheae alliance</taxon>
        <taxon>Tageteae</taxon>
        <taxon>Tagetes</taxon>
    </lineage>
</organism>
<dbReference type="SUPFAM" id="SSF52540">
    <property type="entry name" value="P-loop containing nucleoside triphosphate hydrolases"/>
    <property type="match status" value="2"/>
</dbReference>
<keyword evidence="3 5" id="KW-0347">Helicase</keyword>
<feature type="domain" description="DNA helicase Pif1-like 2B" evidence="9">
    <location>
        <begin position="1264"/>
        <end position="1310"/>
    </location>
</feature>
<dbReference type="Pfam" id="PF02689">
    <property type="entry name" value="Herpes_Helicase"/>
    <property type="match status" value="1"/>
</dbReference>
<keyword evidence="11" id="KW-1185">Reference proteome</keyword>
<accession>A0AAD8L291</accession>
<comment type="catalytic activity">
    <reaction evidence="5">
        <text>ATP + H2O = ADP + phosphate + H(+)</text>
        <dbReference type="Rhea" id="RHEA:13065"/>
        <dbReference type="ChEBI" id="CHEBI:15377"/>
        <dbReference type="ChEBI" id="CHEBI:15378"/>
        <dbReference type="ChEBI" id="CHEBI:30616"/>
        <dbReference type="ChEBI" id="CHEBI:43474"/>
        <dbReference type="ChEBI" id="CHEBI:456216"/>
        <dbReference type="EC" id="5.6.2.3"/>
    </reaction>
</comment>
<dbReference type="PANTHER" id="PTHR10492:SF96">
    <property type="entry name" value="ATP-DEPENDENT DNA HELICASE"/>
    <property type="match status" value="1"/>
</dbReference>
<dbReference type="GO" id="GO:0006310">
    <property type="term" value="P:DNA recombination"/>
    <property type="evidence" value="ECO:0007669"/>
    <property type="project" value="UniProtKB-KW"/>
</dbReference>
<dbReference type="FunFam" id="3.40.50.300:FF:002884">
    <property type="entry name" value="ATP-dependent DNA helicase"/>
    <property type="match status" value="1"/>
</dbReference>
<keyword evidence="5" id="KW-0234">DNA repair</keyword>
<dbReference type="Pfam" id="PF05970">
    <property type="entry name" value="PIF1"/>
    <property type="match status" value="1"/>
</dbReference>
<evidence type="ECO:0000259" key="9">
    <source>
        <dbReference type="Pfam" id="PF21530"/>
    </source>
</evidence>
<keyword evidence="4 5" id="KW-0067">ATP-binding</keyword>
<evidence type="ECO:0000256" key="4">
    <source>
        <dbReference type="ARBA" id="ARBA00022840"/>
    </source>
</evidence>
<reference evidence="10" key="1">
    <citation type="journal article" date="2023" name="bioRxiv">
        <title>Improved chromosome-level genome assembly for marigold (Tagetes erecta).</title>
        <authorList>
            <person name="Jiang F."/>
            <person name="Yuan L."/>
            <person name="Wang S."/>
            <person name="Wang H."/>
            <person name="Xu D."/>
            <person name="Wang A."/>
            <person name="Fan W."/>
        </authorList>
    </citation>
    <scope>NUCLEOTIDE SEQUENCE</scope>
    <source>
        <strain evidence="10">WSJ</strain>
        <tissue evidence="10">Leaf</tissue>
    </source>
</reference>
<evidence type="ECO:0000256" key="3">
    <source>
        <dbReference type="ARBA" id="ARBA00022806"/>
    </source>
</evidence>
<proteinExistence type="inferred from homology"/>
<dbReference type="InterPro" id="IPR025476">
    <property type="entry name" value="Helitron_helicase-like"/>
</dbReference>
<evidence type="ECO:0000256" key="2">
    <source>
        <dbReference type="ARBA" id="ARBA00022801"/>
    </source>
</evidence>
<keyword evidence="2 5" id="KW-0378">Hydrolase</keyword>
<evidence type="ECO:0000259" key="7">
    <source>
        <dbReference type="Pfam" id="PF05970"/>
    </source>
</evidence>
<comment type="similarity">
    <text evidence="5">Belongs to the helicase family.</text>
</comment>
<comment type="caution">
    <text evidence="10">The sequence shown here is derived from an EMBL/GenBank/DDBJ whole genome shotgun (WGS) entry which is preliminary data.</text>
</comment>
<dbReference type="InterPro" id="IPR027417">
    <property type="entry name" value="P-loop_NTPase"/>
</dbReference>
<dbReference type="EC" id="5.6.2.3" evidence="5"/>
<feature type="domain" description="DNA replication helicase" evidence="6">
    <location>
        <begin position="1350"/>
        <end position="1406"/>
    </location>
</feature>
<evidence type="ECO:0000256" key="5">
    <source>
        <dbReference type="RuleBase" id="RU363044"/>
    </source>
</evidence>
<evidence type="ECO:0000256" key="1">
    <source>
        <dbReference type="ARBA" id="ARBA00022741"/>
    </source>
</evidence>
<feature type="domain" description="Helitron helicase-like" evidence="8">
    <location>
        <begin position="295"/>
        <end position="478"/>
    </location>
</feature>
<protein>
    <recommendedName>
        <fullName evidence="5">ATP-dependent DNA helicase</fullName>
        <ecNumber evidence="5">5.6.2.3</ecNumber>
    </recommendedName>
</protein>
<dbReference type="InterPro" id="IPR049163">
    <property type="entry name" value="Pif1-like_2B_dom"/>
</dbReference>
<dbReference type="CDD" id="cd18809">
    <property type="entry name" value="SF1_C_RecD"/>
    <property type="match status" value="1"/>
</dbReference>
<keyword evidence="5" id="KW-0233">DNA recombination</keyword>
<keyword evidence="1 5" id="KW-0547">Nucleotide-binding</keyword>
<dbReference type="EMBL" id="JAUHHV010000002">
    <property type="protein sequence ID" value="KAK1434099.1"/>
    <property type="molecule type" value="Genomic_DNA"/>
</dbReference>
<feature type="domain" description="DNA helicase Pif1-like DEAD-box helicase" evidence="7">
    <location>
        <begin position="946"/>
        <end position="1161"/>
    </location>
</feature>
<evidence type="ECO:0000259" key="6">
    <source>
        <dbReference type="Pfam" id="PF02689"/>
    </source>
</evidence>
<sequence>MFPLTQQSKPIAHPTSYLDSGNCDQICEHCKSLFWFAESISSSRKKNHPKYNRCCKGGRVNLKLPIEPPTIAKQLFAQKDFLDNIRPYNSMFAMTSFGAHIDDSINRGAGPYIFKVAGQICHWLGTLCPPPNEKPRFLQLYMYDTENEIQNRLQIFNGQTRSTLDDHIVNELIQILKSCNELVKLFCTARDLYYKDNIQNFTIHLYNSQYERTYNTPTSGCIGAIVYENISPSNEFDIIIRFKDGHPKRISKLHPLYMALQYPLLFLYGEPGWSPTLRLKSKPQNPTKQLTMNMFYSYQLHDRANIYTLLLNGGRLFQQYLVDAYVCIEQNRLEYIRLHQNLFRTEFLQGIHDAILNGDTQGQSIGKRTILPASFTGGPRYMYKHYQDALAICRVHGNPQYFITFTCNVKWPEIQRFMSQHPTLKPQDRPDIIARIFKIKVDALGEFLRKKHPFGQIVADLHTIEFQKRGLPHCHILIWVSQTHKIESPDQIDKYISAEIPNPIFEKELYKIVTNTMLHGPCGLPKPNAVCMSKGYCSKKFPKQYNEATFFDKKGYAHYKRCQNGNTYIKNGFTMDNANVVPYNKTLSLKFHAHINVEYCGWSMMIKYLFKYISKGAERIRFKITKTLTSPLNVEQNQNTSNIDEIKNFVDGRFICPHEAAWRILNFPIHHRNPPVQVLAVHLENMQNITFRDNHQLLNIINDPKQKRTTLTEWLYNNQIDKTGRHLRYIDYLSKYRWSLSSKKWKRRKTKKTAAIGRLIYIHPSCGESFYLRMLLTHQSGCQTFIDIRTISGQIFPTYRAACEKLGLLGDNKEWELAFNEAANWATSSELRSLFTHMLLFCDISNPLELWHKQWRKMADDIISKITTSNISNNTQINDDDQQQYVLYEIELLLKSNNNSCSLSTYGLPMPGPNLLMSLRNKLLMEEKNYDRQKLASDSEVFQKNLNIQQRLIYDIVMNRVTSNKQILLFIYGHGGTGKTFLWKTIISKLRSEGKIVLAVAASGIASLLLPSGRTAHSRFKLPRDLDDNSICNIKKNTQLSQLLIETSLIIWDEAPMSDRNCFESLDKSLKDILNNHIDPFGGKSILLGGDFRQTLPVKRKAHKSKIISSSLPRSYVWKFFKTYQLWENMRLRENEIDTTYKVEVENFSKWLIDIGDGVLGTPDVEDPLNTKYINIPTQFLIPYNSGALKELITFIYDDSTLKNPLQSNISQKAIVCPKNETADIINNMILDMTPTNTVTYLSVDTITPFSSNDEQTDVLYPQEYLNNLNFDGLPPHKLQLKVNAPIILIRNIDQTLGLCNGTRLIITQLLPRIVEAQILTGIAVGHRVYIPRINLSYTDKELPFIFKRKQYPIRLCYAMTINKSQGQSLNKIGVYLPQPVFGHGQLYVALSRATSPNALKILINPQYYGIPNMTKNYVYSDFLDEIRLLNENPYDGQDIHKEI</sequence>
<dbReference type="InterPro" id="IPR010285">
    <property type="entry name" value="DNA_helicase_pif1-like_DEAD"/>
</dbReference>
<dbReference type="GO" id="GO:0000723">
    <property type="term" value="P:telomere maintenance"/>
    <property type="evidence" value="ECO:0007669"/>
    <property type="project" value="InterPro"/>
</dbReference>
<dbReference type="PANTHER" id="PTHR10492">
    <property type="match status" value="1"/>
</dbReference>
<dbReference type="GO" id="GO:0005524">
    <property type="term" value="F:ATP binding"/>
    <property type="evidence" value="ECO:0007669"/>
    <property type="project" value="UniProtKB-KW"/>
</dbReference>
<dbReference type="GO" id="GO:0006281">
    <property type="term" value="P:DNA repair"/>
    <property type="evidence" value="ECO:0007669"/>
    <property type="project" value="UniProtKB-KW"/>
</dbReference>
<dbReference type="Pfam" id="PF14214">
    <property type="entry name" value="Helitron_like_N"/>
    <property type="match status" value="1"/>
</dbReference>
<evidence type="ECO:0000259" key="8">
    <source>
        <dbReference type="Pfam" id="PF14214"/>
    </source>
</evidence>
<dbReference type="Proteomes" id="UP001229421">
    <property type="component" value="Unassembled WGS sequence"/>
</dbReference>
<keyword evidence="5" id="KW-0227">DNA damage</keyword>
<evidence type="ECO:0000313" key="11">
    <source>
        <dbReference type="Proteomes" id="UP001229421"/>
    </source>
</evidence>
<dbReference type="Pfam" id="PF21530">
    <property type="entry name" value="Pif1_2B_dom"/>
    <property type="match status" value="1"/>
</dbReference>